<dbReference type="PROSITE" id="PS51034">
    <property type="entry name" value="ZP_2"/>
    <property type="match status" value="1"/>
</dbReference>
<dbReference type="PANTHER" id="PTHR47130:SF6">
    <property type="entry name" value="EGG ENVELOPE GLYCOPROTEIN-LIKE PRECURSOR"/>
    <property type="match status" value="1"/>
</dbReference>
<keyword evidence="1" id="KW-0732">Signal</keyword>
<feature type="chain" id="PRO_5026222551" description="ZP domain-containing protein" evidence="1">
    <location>
        <begin position="24"/>
        <end position="1498"/>
    </location>
</feature>
<accession>A0A6G0HJ83</accession>
<dbReference type="Gene3D" id="2.60.40.3210">
    <property type="entry name" value="Zona pellucida, ZP-N domain"/>
    <property type="match status" value="2"/>
</dbReference>
<dbReference type="InterPro" id="IPR055356">
    <property type="entry name" value="ZP-N"/>
</dbReference>
<reference evidence="3 4" key="1">
    <citation type="submission" date="2019-07" db="EMBL/GenBank/DDBJ databases">
        <title>Chromosome genome assembly for large yellow croaker.</title>
        <authorList>
            <person name="Xiao S."/>
        </authorList>
    </citation>
    <scope>NUCLEOTIDE SEQUENCE [LARGE SCALE GENOMIC DNA]</scope>
    <source>
        <strain evidence="3">JMULYC20181020</strain>
        <tissue evidence="3">Muscle</tissue>
    </source>
</reference>
<keyword evidence="4" id="KW-1185">Reference proteome</keyword>
<evidence type="ECO:0000256" key="1">
    <source>
        <dbReference type="SAM" id="SignalP"/>
    </source>
</evidence>
<evidence type="ECO:0000259" key="2">
    <source>
        <dbReference type="PROSITE" id="PS51034"/>
    </source>
</evidence>
<dbReference type="PANTHER" id="PTHR47130">
    <property type="entry name" value="SI:DKEY-19B23.11-RELATED"/>
    <property type="match status" value="1"/>
</dbReference>
<proteinExistence type="predicted"/>
<feature type="domain" description="ZP" evidence="2">
    <location>
        <begin position="1307"/>
        <end position="1498"/>
    </location>
</feature>
<feature type="signal peptide" evidence="1">
    <location>
        <begin position="1"/>
        <end position="23"/>
    </location>
</feature>
<dbReference type="Proteomes" id="UP000424527">
    <property type="component" value="Unassembled WGS sequence"/>
</dbReference>
<dbReference type="EMBL" id="REGW02000023">
    <property type="protein sequence ID" value="KAE8279107.1"/>
    <property type="molecule type" value="Genomic_DNA"/>
</dbReference>
<dbReference type="InterPro" id="IPR001507">
    <property type="entry name" value="ZP_dom"/>
</dbReference>
<dbReference type="Pfam" id="PF26562">
    <property type="entry name" value="Ig-like"/>
    <property type="match status" value="2"/>
</dbReference>
<evidence type="ECO:0000313" key="4">
    <source>
        <dbReference type="Proteomes" id="UP000424527"/>
    </source>
</evidence>
<comment type="caution">
    <text evidence="3">The sequence shown here is derived from an EMBL/GenBank/DDBJ whole genome shotgun (WGS) entry which is preliminary data.</text>
</comment>
<dbReference type="Pfam" id="PF23736">
    <property type="entry name" value="Ig_ZP2"/>
    <property type="match status" value="1"/>
</dbReference>
<protein>
    <recommendedName>
        <fullName evidence="2">ZP domain-containing protein</fullName>
    </recommendedName>
</protein>
<dbReference type="Pfam" id="PF23344">
    <property type="entry name" value="ZP-N"/>
    <property type="match status" value="2"/>
</dbReference>
<sequence>MKICFCVWCGVLLSLLASPLCDPAPTEMFRTKCLERHFWLSVKSSFFGQMIRFDFEDQYGLHRLSNQEAALCGYTILIDDVGDLVFRASYLACHVYSERSTEYHLRLWFVSLQEDEKTAAYPFQLRCSLQGRWSAREIVCEENYMEVSVRQPVLPVTSTHERKGADESDVAVMFHMVDRPPEEARVLSLIEAAALGYHISLRGSHLTLRCPYSSPLSYFIKEKGLDLEIVRATILYRLQSNFLAVDTTVACALNEATADGSDLLWTFPFVMSPLVHGQFKDRGTRMGVNGRALSESENKERGFKISLQEERVEVRIPLGADGGHIKSGVVKGQYSQSMSVDLFLMRQWADEHWPLTQLRSFRLLKTPPIPQLPVFTNNTVPSEGLFSVTLGLFTSDVSLQKVTVDGGGDLLIWTQTQSDADLSVSRLSHSNGSHSYQLSLPSSHPKIIPENIGGGYKTYSLSFTFILNIVPSGKVFYHQATVEQRVEYAAPSSPKLEGKCTDGSLLVLLHHGAQAESHWDLFLGGRKLDWDLVEMGGFMLEAEEDYLTVEIPFDSPGLNFGEVTLQGLVSGVEVSVVDAESLKVEDSLVHKCTFPVRELLVCLPEGRMVAVVDTTHTVPPTHPNRTTLLDPNCVPMETDSARALFSFSLDSCGTTVTMEGNLLVYENQISYPQDFLPLDDPLIHRDSPYRCSSLAARLALDTADTSVAMAFGFSLGVALLLSVWSSANCHIPSGALRMECHDRFFMIAADLSFTGAEPRFEAVDKADVFPITEQYAAECGYSVSVLPLLGHIELRASYFSCHTDNKDDEVFTLNFNLLATHGGKDVTYALNKTCSPSLPWSPREVTCETNYMEVSVRSEVTCPSETEKEDWNAALKPAYASATSDWQVMLHRNGEMLMPMSLSEARNMGYVFDLTDGRLVFRTPYGQPDSFSTEVNGVPVEVVHATLFSRQSWVVLMVDLVAACSMHEGSYDDSGYMMWETPEVLHPLVSGLHETQFNIGVNGELVEQPVAEERGYTVEKRNATVHISIPYNAEGGYRKSVVSGDLYEFYVFRLYLEQISVDEDHIDTRLRYHRTLATPLLPRPVYCEKRTVLEEHMFTVYLRDIPADVQLTAIYLNGHECTASLRNASTHTITEVLHPNDTRCYILKVPFDDPVVIKQFSKEDAAMQHKLDLNFTLTVVPENESFYHLSSVMALTEVSPPAFDAVCSESGISFKLDHRPYGYLWEISIGSDLLTSELAAQHGYIMSNDSQRLLLDVPLFSDGFEYKDITLKGFFGTFEILVRDPETSEVQSSTVKTCPFTATELIMCSTDGRMTVVADLPLAIPDGGDPARITLIAPYCGPKEADGTRVLFSFPFNSCGSTVKLGRENVSYENEIFYSHLNMNETLSNTTERVKIQCTYPLAGLHRLFSAYKFESDTVGFGKIIHTTEPLSGLQSPTIRPTVALTTTWAAKRPAGTPAAFQPAAHPPARYLRVSSIRNLFSGLRKGASQVKVDAAQL</sequence>
<dbReference type="InterPro" id="IPR058876">
    <property type="entry name" value="Ig-like_ZP"/>
</dbReference>
<organism evidence="3 4">
    <name type="scientific">Larimichthys crocea</name>
    <name type="common">Large yellow croaker</name>
    <name type="synonym">Pseudosciaena crocea</name>
    <dbReference type="NCBI Taxonomy" id="215358"/>
    <lineage>
        <taxon>Eukaryota</taxon>
        <taxon>Metazoa</taxon>
        <taxon>Chordata</taxon>
        <taxon>Craniata</taxon>
        <taxon>Vertebrata</taxon>
        <taxon>Euteleostomi</taxon>
        <taxon>Actinopterygii</taxon>
        <taxon>Neopterygii</taxon>
        <taxon>Teleostei</taxon>
        <taxon>Neoteleostei</taxon>
        <taxon>Acanthomorphata</taxon>
        <taxon>Eupercaria</taxon>
        <taxon>Sciaenidae</taxon>
        <taxon>Larimichthys</taxon>
    </lineage>
</organism>
<gene>
    <name evidence="3" type="ORF">D5F01_LYC22693</name>
</gene>
<evidence type="ECO:0000313" key="3">
    <source>
        <dbReference type="EMBL" id="KAE8279107.1"/>
    </source>
</evidence>
<name>A0A6G0HJ83_LARCR</name>
<dbReference type="InterPro" id="IPR057638">
    <property type="entry name" value="Ig_ZP2_2nd"/>
</dbReference>